<dbReference type="SUPFAM" id="SSF56349">
    <property type="entry name" value="DNA breaking-rejoining enzymes"/>
    <property type="match status" value="1"/>
</dbReference>
<keyword evidence="2" id="KW-0233">DNA recombination</keyword>
<dbReference type="Gene3D" id="1.10.443.10">
    <property type="entry name" value="Intergrase catalytic core"/>
    <property type="match status" value="1"/>
</dbReference>
<dbReference type="InterPro" id="IPR052925">
    <property type="entry name" value="Phage_Integrase-like_Recomb"/>
</dbReference>
<sequence length="320" mass="36557">WAEATCSKHCSGLRAYQAFCNIQNVPHHECLPAQEEILCAFASSFTGKMTSDAVRSKLNGIRAFHIQNNLPYNNGLRLKYTLIGLDKQAPADSKQNERPPITKEMLDALHEEMDLEDPKDIAIFTLATMAFYAQIRLGELVPDWQDETLFNAKAHPTGKNLAKPHTIHGSRILHLPCTKMEQVKGEDVLLSKQNSRTDPIEALAKHITHNDIQHDTPLASFKERHTKCKCLTKNLMLKRCNDIWTKRGLNRFTGHCFRIGGTTFYLIRGINPDVVKTLGRWKSDAFRRYWCNLKALGILHMELMENGEIKQKERYLHPDA</sequence>
<protein>
    <recommendedName>
        <fullName evidence="5">DNA breaking-rejoining enzyme</fullName>
    </recommendedName>
</protein>
<dbReference type="OMA" id="HMELMEN"/>
<proteinExistence type="predicted"/>
<dbReference type="Proteomes" id="UP000217790">
    <property type="component" value="Unassembled WGS sequence"/>
</dbReference>
<evidence type="ECO:0000256" key="1">
    <source>
        <dbReference type="ARBA" id="ARBA00023125"/>
    </source>
</evidence>
<dbReference type="InterPro" id="IPR011010">
    <property type="entry name" value="DNA_brk_join_enz"/>
</dbReference>
<dbReference type="InParanoid" id="A0A2H3D5V0"/>
<keyword evidence="4" id="KW-1185">Reference proteome</keyword>
<evidence type="ECO:0000313" key="3">
    <source>
        <dbReference type="EMBL" id="PBK90641.1"/>
    </source>
</evidence>
<evidence type="ECO:0000313" key="4">
    <source>
        <dbReference type="Proteomes" id="UP000217790"/>
    </source>
</evidence>
<dbReference type="GO" id="GO:0006310">
    <property type="term" value="P:DNA recombination"/>
    <property type="evidence" value="ECO:0007669"/>
    <property type="project" value="UniProtKB-KW"/>
</dbReference>
<dbReference type="Gene3D" id="1.10.150.130">
    <property type="match status" value="1"/>
</dbReference>
<dbReference type="STRING" id="47427.A0A2H3D5V0"/>
<dbReference type="PANTHER" id="PTHR34605">
    <property type="entry name" value="PHAGE_INTEGRASE DOMAIN-CONTAINING PROTEIN"/>
    <property type="match status" value="1"/>
</dbReference>
<keyword evidence="1" id="KW-0238">DNA-binding</keyword>
<dbReference type="OrthoDB" id="3254696at2759"/>
<dbReference type="GO" id="GO:0003677">
    <property type="term" value="F:DNA binding"/>
    <property type="evidence" value="ECO:0007669"/>
    <property type="project" value="UniProtKB-KW"/>
</dbReference>
<dbReference type="PANTHER" id="PTHR34605:SF3">
    <property type="entry name" value="P CELL-TYPE AGGLUTINATION PROTEIN MAP4-LIKE-RELATED"/>
    <property type="match status" value="1"/>
</dbReference>
<reference evidence="4" key="1">
    <citation type="journal article" date="2017" name="Nat. Ecol. Evol.">
        <title>Genome expansion and lineage-specific genetic innovations in the forest pathogenic fungi Armillaria.</title>
        <authorList>
            <person name="Sipos G."/>
            <person name="Prasanna A.N."/>
            <person name="Walter M.C."/>
            <person name="O'Connor E."/>
            <person name="Balint B."/>
            <person name="Krizsan K."/>
            <person name="Kiss B."/>
            <person name="Hess J."/>
            <person name="Varga T."/>
            <person name="Slot J."/>
            <person name="Riley R."/>
            <person name="Boka B."/>
            <person name="Rigling D."/>
            <person name="Barry K."/>
            <person name="Lee J."/>
            <person name="Mihaltcheva S."/>
            <person name="LaButti K."/>
            <person name="Lipzen A."/>
            <person name="Waldron R."/>
            <person name="Moloney N.M."/>
            <person name="Sperisen C."/>
            <person name="Kredics L."/>
            <person name="Vagvoelgyi C."/>
            <person name="Patrignani A."/>
            <person name="Fitzpatrick D."/>
            <person name="Nagy I."/>
            <person name="Doyle S."/>
            <person name="Anderson J.B."/>
            <person name="Grigoriev I.V."/>
            <person name="Gueldener U."/>
            <person name="Muensterkoetter M."/>
            <person name="Nagy L.G."/>
        </authorList>
    </citation>
    <scope>NUCLEOTIDE SEQUENCE [LARGE SCALE GENOMIC DNA]</scope>
    <source>
        <strain evidence="4">Ar21-2</strain>
    </source>
</reference>
<dbReference type="EMBL" id="KZ293664">
    <property type="protein sequence ID" value="PBK90641.1"/>
    <property type="molecule type" value="Genomic_DNA"/>
</dbReference>
<organism evidence="3 4">
    <name type="scientific">Armillaria gallica</name>
    <name type="common">Bulbous honey fungus</name>
    <name type="synonym">Armillaria bulbosa</name>
    <dbReference type="NCBI Taxonomy" id="47427"/>
    <lineage>
        <taxon>Eukaryota</taxon>
        <taxon>Fungi</taxon>
        <taxon>Dikarya</taxon>
        <taxon>Basidiomycota</taxon>
        <taxon>Agaricomycotina</taxon>
        <taxon>Agaricomycetes</taxon>
        <taxon>Agaricomycetidae</taxon>
        <taxon>Agaricales</taxon>
        <taxon>Marasmiineae</taxon>
        <taxon>Physalacriaceae</taxon>
        <taxon>Armillaria</taxon>
    </lineage>
</organism>
<evidence type="ECO:0000256" key="2">
    <source>
        <dbReference type="ARBA" id="ARBA00023172"/>
    </source>
</evidence>
<accession>A0A2H3D5V0</accession>
<dbReference type="InterPro" id="IPR010998">
    <property type="entry name" value="Integrase_recombinase_N"/>
</dbReference>
<name>A0A2H3D5V0_ARMGA</name>
<feature type="non-terminal residue" evidence="3">
    <location>
        <position position="1"/>
    </location>
</feature>
<evidence type="ECO:0008006" key="5">
    <source>
        <dbReference type="Google" id="ProtNLM"/>
    </source>
</evidence>
<dbReference type="InterPro" id="IPR013762">
    <property type="entry name" value="Integrase-like_cat_sf"/>
</dbReference>
<gene>
    <name evidence="3" type="ORF">ARMGADRAFT_933956</name>
</gene>
<dbReference type="AlphaFoldDB" id="A0A2H3D5V0"/>
<dbReference type="GO" id="GO:0015074">
    <property type="term" value="P:DNA integration"/>
    <property type="evidence" value="ECO:0007669"/>
    <property type="project" value="InterPro"/>
</dbReference>